<dbReference type="GO" id="GO:0003676">
    <property type="term" value="F:nucleic acid binding"/>
    <property type="evidence" value="ECO:0007669"/>
    <property type="project" value="InterPro"/>
</dbReference>
<dbReference type="Pfam" id="PF13456">
    <property type="entry name" value="RVT_3"/>
    <property type="match status" value="1"/>
</dbReference>
<dbReference type="InterPro" id="IPR002156">
    <property type="entry name" value="RNaseH_domain"/>
</dbReference>
<proteinExistence type="predicted"/>
<dbReference type="InterPro" id="IPR036397">
    <property type="entry name" value="RNaseH_sf"/>
</dbReference>
<gene>
    <name evidence="2" type="ORF">GH714_037997</name>
</gene>
<dbReference type="InterPro" id="IPR012337">
    <property type="entry name" value="RNaseH-like_sf"/>
</dbReference>
<dbReference type="SUPFAM" id="SSF53098">
    <property type="entry name" value="Ribonuclease H-like"/>
    <property type="match status" value="1"/>
</dbReference>
<evidence type="ECO:0000313" key="3">
    <source>
        <dbReference type="Proteomes" id="UP000467840"/>
    </source>
</evidence>
<feature type="domain" description="RNase H type-1" evidence="1">
    <location>
        <begin position="156"/>
        <end position="254"/>
    </location>
</feature>
<dbReference type="PANTHER" id="PTHR47074">
    <property type="entry name" value="BNAC02G40300D PROTEIN"/>
    <property type="match status" value="1"/>
</dbReference>
<dbReference type="Proteomes" id="UP000467840">
    <property type="component" value="Chromosome 16"/>
</dbReference>
<sequence length="264" mass="29367">MVLGLADLKVSSFIIPSIRAWDSVQIEAVFNERDQGHIYQIPLSQVCLEDCWQLVFNRKGSYTVKSAYAWLCRDQAIEHSMLGPAFWNQLWKSSIPPKLKIWCGVYVAVDFWLAVLPKACGISAQGSIGSSPALQADTVDSNSVWFKPRPGFVKCNCDAAIFQHSDCIGGGWVIRDEEGQLVNACHICLCGPNDSAVAEALSFREVLSWVKRNKLYNVILELDSLQLVKAIQCCWVNASYFGSLVAYCISLLNELSGTFTCFYS</sequence>
<dbReference type="AlphaFoldDB" id="A0A6A6LWP8"/>
<dbReference type="Gene3D" id="3.30.420.10">
    <property type="entry name" value="Ribonuclease H-like superfamily/Ribonuclease H"/>
    <property type="match status" value="1"/>
</dbReference>
<dbReference type="PANTHER" id="PTHR47074:SF11">
    <property type="entry name" value="REVERSE TRANSCRIPTASE-LIKE PROTEIN"/>
    <property type="match status" value="1"/>
</dbReference>
<evidence type="ECO:0000259" key="1">
    <source>
        <dbReference type="Pfam" id="PF13456"/>
    </source>
</evidence>
<protein>
    <recommendedName>
        <fullName evidence="1">RNase H type-1 domain-containing protein</fullName>
    </recommendedName>
</protein>
<evidence type="ECO:0000313" key="2">
    <source>
        <dbReference type="EMBL" id="KAF2304795.1"/>
    </source>
</evidence>
<comment type="caution">
    <text evidence="2">The sequence shown here is derived from an EMBL/GenBank/DDBJ whole genome shotgun (WGS) entry which is preliminary data.</text>
</comment>
<reference evidence="2 3" key="1">
    <citation type="journal article" date="2020" name="Mol. Plant">
        <title>The Chromosome-Based Rubber Tree Genome Provides New Insights into Spurge Genome Evolution and Rubber Biosynthesis.</title>
        <authorList>
            <person name="Liu J."/>
            <person name="Shi C."/>
            <person name="Shi C.C."/>
            <person name="Li W."/>
            <person name="Zhang Q.J."/>
            <person name="Zhang Y."/>
            <person name="Li K."/>
            <person name="Lu H.F."/>
            <person name="Shi C."/>
            <person name="Zhu S.T."/>
            <person name="Xiao Z.Y."/>
            <person name="Nan H."/>
            <person name="Yue Y."/>
            <person name="Zhu X.G."/>
            <person name="Wu Y."/>
            <person name="Hong X.N."/>
            <person name="Fan G.Y."/>
            <person name="Tong Y."/>
            <person name="Zhang D."/>
            <person name="Mao C.L."/>
            <person name="Liu Y.L."/>
            <person name="Hao S.J."/>
            <person name="Liu W.Q."/>
            <person name="Lv M.Q."/>
            <person name="Zhang H.B."/>
            <person name="Liu Y."/>
            <person name="Hu-Tang G.R."/>
            <person name="Wang J.P."/>
            <person name="Wang J.H."/>
            <person name="Sun Y.H."/>
            <person name="Ni S.B."/>
            <person name="Chen W.B."/>
            <person name="Zhang X.C."/>
            <person name="Jiao Y.N."/>
            <person name="Eichler E.E."/>
            <person name="Li G.H."/>
            <person name="Liu X."/>
            <person name="Gao L.Z."/>
        </authorList>
    </citation>
    <scope>NUCLEOTIDE SEQUENCE [LARGE SCALE GENOMIC DNA]</scope>
    <source>
        <strain evidence="3">cv. GT1</strain>
        <tissue evidence="2">Leaf</tissue>
    </source>
</reference>
<name>A0A6A6LWP8_HEVBR</name>
<accession>A0A6A6LWP8</accession>
<keyword evidence="3" id="KW-1185">Reference proteome</keyword>
<dbReference type="EMBL" id="JAAGAX010000009">
    <property type="protein sequence ID" value="KAF2304795.1"/>
    <property type="molecule type" value="Genomic_DNA"/>
</dbReference>
<dbReference type="InterPro" id="IPR052929">
    <property type="entry name" value="RNase_H-like_EbsB-rel"/>
</dbReference>
<organism evidence="2 3">
    <name type="scientific">Hevea brasiliensis</name>
    <name type="common">Para rubber tree</name>
    <name type="synonym">Siphonia brasiliensis</name>
    <dbReference type="NCBI Taxonomy" id="3981"/>
    <lineage>
        <taxon>Eukaryota</taxon>
        <taxon>Viridiplantae</taxon>
        <taxon>Streptophyta</taxon>
        <taxon>Embryophyta</taxon>
        <taxon>Tracheophyta</taxon>
        <taxon>Spermatophyta</taxon>
        <taxon>Magnoliopsida</taxon>
        <taxon>eudicotyledons</taxon>
        <taxon>Gunneridae</taxon>
        <taxon>Pentapetalae</taxon>
        <taxon>rosids</taxon>
        <taxon>fabids</taxon>
        <taxon>Malpighiales</taxon>
        <taxon>Euphorbiaceae</taxon>
        <taxon>Crotonoideae</taxon>
        <taxon>Micrandreae</taxon>
        <taxon>Hevea</taxon>
    </lineage>
</organism>
<dbReference type="GO" id="GO:0004523">
    <property type="term" value="F:RNA-DNA hybrid ribonuclease activity"/>
    <property type="evidence" value="ECO:0007669"/>
    <property type="project" value="InterPro"/>
</dbReference>